<organism evidence="12 13">
    <name type="scientific">Thalassolituus maritimus</name>
    <dbReference type="NCBI Taxonomy" id="484498"/>
    <lineage>
        <taxon>Bacteria</taxon>
        <taxon>Pseudomonadati</taxon>
        <taxon>Pseudomonadota</taxon>
        <taxon>Gammaproteobacteria</taxon>
        <taxon>Oceanospirillales</taxon>
        <taxon>Oceanospirillaceae</taxon>
        <taxon>Thalassolituus</taxon>
    </lineage>
</organism>
<keyword evidence="7 10" id="KW-0472">Membrane</keyword>
<dbReference type="InterPro" id="IPR000326">
    <property type="entry name" value="PAP2/HPO"/>
</dbReference>
<keyword evidence="13" id="KW-1185">Reference proteome</keyword>
<dbReference type="Pfam" id="PF01569">
    <property type="entry name" value="PAP2"/>
    <property type="match status" value="1"/>
</dbReference>
<accession>A0ABP9ZW97</accession>
<feature type="transmembrane region" description="Helical" evidence="10">
    <location>
        <begin position="166"/>
        <end position="190"/>
    </location>
</feature>
<sequence length="199" mass="22249">MDILKHREARAEFLFRKADHFELSLCQRLNRMGHLRAIRLFFKGISRLGDGVFWYSLALALPLMAGAEGLEKLGHITVTGLICILIYSQLKNRLVRKRPFISFPDIHAHTAPLDKYSFPSGHTMNAVNFAVLFTWAFPPLAYLVVPFALLVALSRVILGMHYPTDVMVGAALGLILSWGSLLLFPAGIFAGTAQYLMSF</sequence>
<proteinExistence type="predicted"/>
<keyword evidence="6 10" id="KW-1133">Transmembrane helix</keyword>
<dbReference type="PANTHER" id="PTHR14969">
    <property type="entry name" value="SPHINGOSINE-1-PHOSPHATE PHOSPHOHYDROLASE"/>
    <property type="match status" value="1"/>
</dbReference>
<keyword evidence="3" id="KW-1003">Cell membrane</keyword>
<feature type="domain" description="Phosphatidic acid phosphatase type 2/haloperoxidase" evidence="11">
    <location>
        <begin position="72"/>
        <end position="181"/>
    </location>
</feature>
<dbReference type="EC" id="3.6.1.27" evidence="2"/>
<dbReference type="EMBL" id="BAABWH010000001">
    <property type="protein sequence ID" value="GAA6144405.1"/>
    <property type="molecule type" value="Genomic_DNA"/>
</dbReference>
<dbReference type="RefSeq" id="WP_353293333.1">
    <property type="nucleotide sequence ID" value="NZ_BAABWH010000001.1"/>
</dbReference>
<keyword evidence="5" id="KW-0378">Hydrolase</keyword>
<dbReference type="SUPFAM" id="SSF48317">
    <property type="entry name" value="Acid phosphatase/Vanadium-dependent haloperoxidase"/>
    <property type="match status" value="1"/>
</dbReference>
<evidence type="ECO:0000256" key="10">
    <source>
        <dbReference type="SAM" id="Phobius"/>
    </source>
</evidence>
<gene>
    <name evidence="12" type="ORF">NBRC116585_05220</name>
</gene>
<evidence type="ECO:0000256" key="7">
    <source>
        <dbReference type="ARBA" id="ARBA00023136"/>
    </source>
</evidence>
<comment type="catalytic activity">
    <reaction evidence="9">
        <text>di-trans,octa-cis-undecaprenyl diphosphate + H2O = di-trans,octa-cis-undecaprenyl phosphate + phosphate + H(+)</text>
        <dbReference type="Rhea" id="RHEA:28094"/>
        <dbReference type="ChEBI" id="CHEBI:15377"/>
        <dbReference type="ChEBI" id="CHEBI:15378"/>
        <dbReference type="ChEBI" id="CHEBI:43474"/>
        <dbReference type="ChEBI" id="CHEBI:58405"/>
        <dbReference type="ChEBI" id="CHEBI:60392"/>
        <dbReference type="EC" id="3.6.1.27"/>
    </reaction>
</comment>
<feature type="transmembrane region" description="Helical" evidence="10">
    <location>
        <begin position="129"/>
        <end position="154"/>
    </location>
</feature>
<evidence type="ECO:0000313" key="12">
    <source>
        <dbReference type="EMBL" id="GAA6144405.1"/>
    </source>
</evidence>
<dbReference type="SMART" id="SM00014">
    <property type="entry name" value="acidPPc"/>
    <property type="match status" value="1"/>
</dbReference>
<evidence type="ECO:0000256" key="9">
    <source>
        <dbReference type="ARBA" id="ARBA00047594"/>
    </source>
</evidence>
<dbReference type="Proteomes" id="UP001481413">
    <property type="component" value="Unassembled WGS sequence"/>
</dbReference>
<evidence type="ECO:0000256" key="6">
    <source>
        <dbReference type="ARBA" id="ARBA00022989"/>
    </source>
</evidence>
<feature type="transmembrane region" description="Helical" evidence="10">
    <location>
        <begin position="73"/>
        <end position="90"/>
    </location>
</feature>
<dbReference type="Gene3D" id="1.20.144.10">
    <property type="entry name" value="Phosphatidic acid phosphatase type 2/haloperoxidase"/>
    <property type="match status" value="1"/>
</dbReference>
<evidence type="ECO:0000256" key="1">
    <source>
        <dbReference type="ARBA" id="ARBA00004651"/>
    </source>
</evidence>
<dbReference type="InterPro" id="IPR036938">
    <property type="entry name" value="PAP2/HPO_sf"/>
</dbReference>
<dbReference type="PANTHER" id="PTHR14969:SF62">
    <property type="entry name" value="DECAPRENYLPHOSPHORYL-5-PHOSPHORIBOSE PHOSPHATASE RV3807C-RELATED"/>
    <property type="match status" value="1"/>
</dbReference>
<evidence type="ECO:0000313" key="13">
    <source>
        <dbReference type="Proteomes" id="UP001481413"/>
    </source>
</evidence>
<comment type="subcellular location">
    <subcellularLocation>
        <location evidence="1">Cell membrane</location>
        <topology evidence="1">Multi-pass membrane protein</topology>
    </subcellularLocation>
</comment>
<comment type="caution">
    <text evidence="12">The sequence shown here is derived from an EMBL/GenBank/DDBJ whole genome shotgun (WGS) entry which is preliminary data.</text>
</comment>
<keyword evidence="4 10" id="KW-0812">Transmembrane</keyword>
<reference evidence="12 13" key="1">
    <citation type="submission" date="2024-04" db="EMBL/GenBank/DDBJ databases">
        <title>Draft genome sequence of Thalassolituus maritimus NBRC 116585.</title>
        <authorList>
            <person name="Miyakawa T."/>
            <person name="Kusuya Y."/>
            <person name="Miura T."/>
        </authorList>
    </citation>
    <scope>NUCLEOTIDE SEQUENCE [LARGE SCALE GENOMIC DNA]</scope>
    <source>
        <strain evidence="12 13">5NW40-0001</strain>
    </source>
</reference>
<evidence type="ECO:0000256" key="5">
    <source>
        <dbReference type="ARBA" id="ARBA00022801"/>
    </source>
</evidence>
<protein>
    <recommendedName>
        <fullName evidence="2">undecaprenyl-diphosphate phosphatase</fullName>
        <ecNumber evidence="2">3.6.1.27</ecNumber>
    </recommendedName>
    <alternativeName>
        <fullName evidence="8">Undecaprenyl pyrophosphate phosphatase</fullName>
    </alternativeName>
</protein>
<evidence type="ECO:0000256" key="2">
    <source>
        <dbReference type="ARBA" id="ARBA00012374"/>
    </source>
</evidence>
<name>A0ABP9ZW97_9GAMM</name>
<evidence type="ECO:0000256" key="8">
    <source>
        <dbReference type="ARBA" id="ARBA00032707"/>
    </source>
</evidence>
<evidence type="ECO:0000256" key="3">
    <source>
        <dbReference type="ARBA" id="ARBA00022475"/>
    </source>
</evidence>
<feature type="transmembrane region" description="Helical" evidence="10">
    <location>
        <begin position="48"/>
        <end position="67"/>
    </location>
</feature>
<evidence type="ECO:0000259" key="11">
    <source>
        <dbReference type="SMART" id="SM00014"/>
    </source>
</evidence>
<evidence type="ECO:0000256" key="4">
    <source>
        <dbReference type="ARBA" id="ARBA00022692"/>
    </source>
</evidence>